<sequence length="46" mass="5657">MYIIYIFLYSPICQYFFDKLTDIYFGELYKIYNVNHFTKDKNGISI</sequence>
<gene>
    <name evidence="1" type="ORF">HMPREF0769_10438</name>
</gene>
<proteinExistence type="predicted"/>
<protein>
    <submittedName>
        <fullName evidence="1">Uncharacterized protein</fullName>
    </submittedName>
</protein>
<name>A0A0E1XKY0_STAAU</name>
<accession>A0A0E1XKY0</accession>
<dbReference type="Proteomes" id="UP000003455">
    <property type="component" value="Chromosome"/>
</dbReference>
<evidence type="ECO:0000313" key="1">
    <source>
        <dbReference type="EMBL" id="EFH96436.1"/>
    </source>
</evidence>
<comment type="caution">
    <text evidence="1">The sequence shown here is derived from an EMBL/GenBank/DDBJ whole genome shotgun (WGS) entry which is preliminary data.</text>
</comment>
<dbReference type="AlphaFoldDB" id="A0A0E1XKY0"/>
<dbReference type="EMBL" id="ACJA02000001">
    <property type="protein sequence ID" value="EFH96436.1"/>
    <property type="molecule type" value="Genomic_DNA"/>
</dbReference>
<organism evidence="1">
    <name type="scientific">Staphylococcus aureus subsp. aureus MN8</name>
    <dbReference type="NCBI Taxonomy" id="548470"/>
    <lineage>
        <taxon>Bacteria</taxon>
        <taxon>Bacillati</taxon>
        <taxon>Bacillota</taxon>
        <taxon>Bacilli</taxon>
        <taxon>Bacillales</taxon>
        <taxon>Staphylococcaceae</taxon>
        <taxon>Staphylococcus</taxon>
    </lineage>
</organism>
<dbReference type="HOGENOM" id="CLU_3189215_0_0_9"/>
<reference evidence="1" key="1">
    <citation type="submission" date="2010-05" db="EMBL/GenBank/DDBJ databases">
        <authorList>
            <person name="Muzny D."/>
            <person name="Qin X."/>
            <person name="Buhay C."/>
            <person name="Dugan-Rocha S."/>
            <person name="Ding Y."/>
            <person name="Chen G."/>
            <person name="Hawes A."/>
            <person name="Holder M."/>
            <person name="Jhangiani S."/>
            <person name="Johnson A."/>
            <person name="Khan Z."/>
            <person name="Li Z."/>
            <person name="Liu W."/>
            <person name="Liu X."/>
            <person name="Perez L."/>
            <person name="Shen H."/>
            <person name="Wang Q."/>
            <person name="Watt J."/>
            <person name="Xi L."/>
            <person name="Xin Y."/>
            <person name="Zhou J."/>
            <person name="Deng J."/>
            <person name="Jiang H."/>
            <person name="Liu Y."/>
            <person name="Qu J."/>
            <person name="Song X.-Z."/>
            <person name="Zhang L."/>
            <person name="Villasana D."/>
            <person name="Johnson A."/>
            <person name="Liu J."/>
            <person name="Liyanage D."/>
            <person name="Lorensuhewa L."/>
            <person name="Robinson T."/>
            <person name="Song A."/>
            <person name="Song B.-B."/>
            <person name="Dinh H."/>
            <person name="Thornton R."/>
            <person name="Coyle M."/>
            <person name="Francisco L."/>
            <person name="Jackson L."/>
            <person name="Javaid M."/>
            <person name="Korchina V."/>
            <person name="Kovar C."/>
            <person name="Mata R."/>
            <person name="Mathew T."/>
            <person name="Ngo R."/>
            <person name="Nguyen L."/>
            <person name="Nguyen N."/>
            <person name="Okwuonu G."/>
            <person name="Ongeri F."/>
            <person name="Pham C."/>
            <person name="Simmons D."/>
            <person name="Wilczek-Boney K."/>
            <person name="Hale W."/>
            <person name="Jakkamsetti A."/>
            <person name="Pham P."/>
            <person name="Ruth R."/>
            <person name="San Lucas F."/>
            <person name="Warren J."/>
            <person name="Zhang J."/>
            <person name="Zhao Z."/>
            <person name="Zhou C."/>
            <person name="Zhu D."/>
            <person name="Lee S."/>
            <person name="Bess C."/>
            <person name="Blankenburg K."/>
            <person name="Forbes L."/>
            <person name="Fu Q."/>
            <person name="Gubbala S."/>
            <person name="Hirani K."/>
            <person name="Jayaseelan J.C."/>
            <person name="Lara F."/>
            <person name="Munidasa M."/>
            <person name="Palculict T."/>
            <person name="Patil S."/>
            <person name="Pu L.-L."/>
            <person name="Saada N."/>
            <person name="Tang L."/>
            <person name="Weissenberger G."/>
            <person name="Zhu Y."/>
            <person name="Hemphill L."/>
            <person name="Shang Y."/>
            <person name="Youmans B."/>
            <person name="Ayvaz T."/>
            <person name="Ross M."/>
            <person name="Santibanez J."/>
            <person name="Aqrawi P."/>
            <person name="Gross S."/>
            <person name="Joshi V."/>
            <person name="Fowler G."/>
            <person name="Nazareth L."/>
            <person name="Reid J."/>
            <person name="Worley K."/>
            <person name="Petrosino J."/>
            <person name="Highlander S."/>
            <person name="Gibbs R."/>
        </authorList>
    </citation>
    <scope>NUCLEOTIDE SEQUENCE [LARGE SCALE GENOMIC DNA]</scope>
    <source>
        <strain evidence="1">MN8</strain>
    </source>
</reference>